<dbReference type="OrthoDB" id="10052321at2759"/>
<sequence length="309" mass="33389">MLRSTRTTVASSSRALFSTSTRRHAASESPDSPTEGVTPAAEEAPAATSPIASGQKNGYRAWLSGEGSRYRRPLPGKPNWIGDTPFPLNPTFNPLPPLADVTKTRIYNAYLHNILQKDATDSQVVRAVSTKFGVAMDRVRAIVRLKELERRFKSEGRPLQTELLKGMESHLGVKQPAHDSWRGIEMPEPAVPKLASSKTVFEMVDVESGDSPVFLPLLSRVPLRSNPLSELPADSSATSAAIPSTSATGSTARRTKVVPASRPGRAPTAFTDLSGTKQGREMMKTYEGGTKRGNGGELARRRAQHSSSE</sequence>
<feature type="compositionally biased region" description="Low complexity" evidence="1">
    <location>
        <begin position="233"/>
        <end position="252"/>
    </location>
</feature>
<keyword evidence="3" id="KW-1185">Reference proteome</keyword>
<dbReference type="PANTHER" id="PTHR28158:SF1">
    <property type="entry name" value="SMALL RIBOSOMAL SUBUNIT PROTEIN MS45"/>
    <property type="match status" value="1"/>
</dbReference>
<evidence type="ECO:0008006" key="4">
    <source>
        <dbReference type="Google" id="ProtNLM"/>
    </source>
</evidence>
<evidence type="ECO:0000256" key="1">
    <source>
        <dbReference type="SAM" id="MobiDB-lite"/>
    </source>
</evidence>
<feature type="compositionally biased region" description="Low complexity" evidence="1">
    <location>
        <begin position="1"/>
        <end position="15"/>
    </location>
</feature>
<dbReference type="EMBL" id="PUHQ01000095">
    <property type="protein sequence ID" value="KAG0656547.1"/>
    <property type="molecule type" value="Genomic_DNA"/>
</dbReference>
<feature type="region of interest" description="Disordered" evidence="1">
    <location>
        <begin position="228"/>
        <end position="309"/>
    </location>
</feature>
<dbReference type="InterPro" id="IPR021036">
    <property type="entry name" value="Ribosomal_mS45"/>
</dbReference>
<dbReference type="Pfam" id="PF12298">
    <property type="entry name" value="Bot1p"/>
    <property type="match status" value="1"/>
</dbReference>
<dbReference type="GO" id="GO:0032543">
    <property type="term" value="P:mitochondrial translation"/>
    <property type="evidence" value="ECO:0007669"/>
    <property type="project" value="TreeGrafter"/>
</dbReference>
<protein>
    <recommendedName>
        <fullName evidence="4">Eukaryotic mitochondrial regulator protein-domain-containing protein</fullName>
    </recommendedName>
</protein>
<reference evidence="2 3" key="1">
    <citation type="submission" date="2020-11" db="EMBL/GenBank/DDBJ databases">
        <title>Kefir isolates.</title>
        <authorList>
            <person name="Marcisauskas S."/>
            <person name="Kim Y."/>
            <person name="Blasche S."/>
        </authorList>
    </citation>
    <scope>NUCLEOTIDE SEQUENCE [LARGE SCALE GENOMIC DNA]</scope>
    <source>
        <strain evidence="2 3">KR</strain>
    </source>
</reference>
<organism evidence="2 3">
    <name type="scientific">Rhodotorula mucilaginosa</name>
    <name type="common">Yeast</name>
    <name type="synonym">Rhodotorula rubra</name>
    <dbReference type="NCBI Taxonomy" id="5537"/>
    <lineage>
        <taxon>Eukaryota</taxon>
        <taxon>Fungi</taxon>
        <taxon>Dikarya</taxon>
        <taxon>Basidiomycota</taxon>
        <taxon>Pucciniomycotina</taxon>
        <taxon>Microbotryomycetes</taxon>
        <taxon>Sporidiobolales</taxon>
        <taxon>Sporidiobolaceae</taxon>
        <taxon>Rhodotorula</taxon>
    </lineage>
</organism>
<proteinExistence type="predicted"/>
<dbReference type="PANTHER" id="PTHR28158">
    <property type="entry name" value="37S RIBOSOMAL PROTEIN S35, MITOCHONDRIAL"/>
    <property type="match status" value="1"/>
</dbReference>
<name>A0A9P6VX59_RHOMI</name>
<feature type="compositionally biased region" description="Low complexity" evidence="1">
    <location>
        <begin position="33"/>
        <end position="48"/>
    </location>
</feature>
<accession>A0A9P6VX59</accession>
<evidence type="ECO:0000313" key="2">
    <source>
        <dbReference type="EMBL" id="KAG0656547.1"/>
    </source>
</evidence>
<dbReference type="GO" id="GO:0005763">
    <property type="term" value="C:mitochondrial small ribosomal subunit"/>
    <property type="evidence" value="ECO:0007669"/>
    <property type="project" value="TreeGrafter"/>
</dbReference>
<dbReference type="GO" id="GO:0003735">
    <property type="term" value="F:structural constituent of ribosome"/>
    <property type="evidence" value="ECO:0007669"/>
    <property type="project" value="TreeGrafter"/>
</dbReference>
<dbReference type="Proteomes" id="UP000777482">
    <property type="component" value="Unassembled WGS sequence"/>
</dbReference>
<gene>
    <name evidence="2" type="ORF">C6P46_007036</name>
</gene>
<comment type="caution">
    <text evidence="2">The sequence shown here is derived from an EMBL/GenBank/DDBJ whole genome shotgun (WGS) entry which is preliminary data.</text>
</comment>
<feature type="region of interest" description="Disordered" evidence="1">
    <location>
        <begin position="1"/>
        <end position="58"/>
    </location>
</feature>
<dbReference type="AlphaFoldDB" id="A0A9P6VX59"/>
<evidence type="ECO:0000313" key="3">
    <source>
        <dbReference type="Proteomes" id="UP000777482"/>
    </source>
</evidence>